<dbReference type="Proteomes" id="UP001320603">
    <property type="component" value="Chromosome"/>
</dbReference>
<evidence type="ECO:0000259" key="3">
    <source>
        <dbReference type="Pfam" id="PF03358"/>
    </source>
</evidence>
<keyword evidence="5" id="KW-1185">Reference proteome</keyword>
<dbReference type="InterPro" id="IPR005025">
    <property type="entry name" value="FMN_Rdtase-like_dom"/>
</dbReference>
<reference evidence="4 5" key="1">
    <citation type="submission" date="2024-02" db="EMBL/GenBank/DDBJ databases">
        <title>Whole genome sequencing of Parabacteroides sp. AD58.</title>
        <authorList>
            <person name="Chaplin A.V."/>
            <person name="Pikina A.P."/>
            <person name="Sokolova S.R."/>
            <person name="Korostin D.O."/>
            <person name="Efimov B.A."/>
        </authorList>
    </citation>
    <scope>NUCLEOTIDE SEQUENCE [LARGE SCALE GENOMIC DNA]</scope>
    <source>
        <strain evidence="4 5">AD58</strain>
    </source>
</reference>
<dbReference type="EMBL" id="CP146284">
    <property type="protein sequence ID" value="WWV67365.1"/>
    <property type="molecule type" value="Genomic_DNA"/>
</dbReference>
<name>A0ABZ2IMX0_9BACT</name>
<gene>
    <name evidence="4" type="ORF">NEE14_005150</name>
</gene>
<dbReference type="Gene3D" id="3.40.50.360">
    <property type="match status" value="1"/>
</dbReference>
<dbReference type="PANTHER" id="PTHR43278:SF4">
    <property type="entry name" value="NAD(P)H-DEPENDENT FMN-CONTAINING OXIDOREDUCTASE YWQN-RELATED"/>
    <property type="match status" value="1"/>
</dbReference>
<evidence type="ECO:0000256" key="2">
    <source>
        <dbReference type="ARBA" id="ARBA00022643"/>
    </source>
</evidence>
<dbReference type="PANTHER" id="PTHR43278">
    <property type="entry name" value="NAD(P)H-DEPENDENT FMN-CONTAINING OXIDOREDUCTASE YWQN-RELATED"/>
    <property type="match status" value="1"/>
</dbReference>
<dbReference type="InterPro" id="IPR029039">
    <property type="entry name" value="Flavoprotein-like_sf"/>
</dbReference>
<dbReference type="SUPFAM" id="SSF52218">
    <property type="entry name" value="Flavoproteins"/>
    <property type="match status" value="1"/>
</dbReference>
<dbReference type="Pfam" id="PF03358">
    <property type="entry name" value="FMN_red"/>
    <property type="match status" value="1"/>
</dbReference>
<organism evidence="4 5">
    <name type="scientific">Parabacteroides absconsus</name>
    <dbReference type="NCBI Taxonomy" id="2951805"/>
    <lineage>
        <taxon>Bacteria</taxon>
        <taxon>Pseudomonadati</taxon>
        <taxon>Bacteroidota</taxon>
        <taxon>Bacteroidia</taxon>
        <taxon>Bacteroidales</taxon>
        <taxon>Tannerellaceae</taxon>
        <taxon>Parabacteroides</taxon>
    </lineage>
</organism>
<keyword evidence="1" id="KW-0285">Flavoprotein</keyword>
<protein>
    <submittedName>
        <fullName evidence="4">Flavodoxin family protein</fullName>
    </submittedName>
</protein>
<accession>A0ABZ2IMX0</accession>
<dbReference type="RefSeq" id="WP_251966834.1">
    <property type="nucleotide sequence ID" value="NZ_CP146284.1"/>
</dbReference>
<proteinExistence type="predicted"/>
<evidence type="ECO:0000313" key="4">
    <source>
        <dbReference type="EMBL" id="WWV67365.1"/>
    </source>
</evidence>
<keyword evidence="2" id="KW-0288">FMN</keyword>
<sequence length="150" mass="17054">MKRILFINGSPNRNGNTTAMAKQMLAGKKYETLNLVDYKIYPLGQSFDDDQFSEVMQRILEADVLVMGSPVYWHSMTGQFRTLLDRIYATPLKHQLKEKDLYFIFQGAGPSSAMLEAGNYTMSVFCRLFGLHYYGMATNSNEAEKLGINL</sequence>
<dbReference type="InterPro" id="IPR051796">
    <property type="entry name" value="ISF_SsuE-like"/>
</dbReference>
<evidence type="ECO:0000313" key="5">
    <source>
        <dbReference type="Proteomes" id="UP001320603"/>
    </source>
</evidence>
<evidence type="ECO:0000256" key="1">
    <source>
        <dbReference type="ARBA" id="ARBA00022630"/>
    </source>
</evidence>
<feature type="domain" description="NADPH-dependent FMN reductase-like" evidence="3">
    <location>
        <begin position="3"/>
        <end position="129"/>
    </location>
</feature>